<organism evidence="1 2">
    <name type="scientific">Kaistella antarctica</name>
    <dbReference type="NCBI Taxonomy" id="266748"/>
    <lineage>
        <taxon>Bacteria</taxon>
        <taxon>Pseudomonadati</taxon>
        <taxon>Bacteroidota</taxon>
        <taxon>Flavobacteriia</taxon>
        <taxon>Flavobacteriales</taxon>
        <taxon>Weeksellaceae</taxon>
        <taxon>Chryseobacterium group</taxon>
        <taxon>Kaistella</taxon>
    </lineage>
</organism>
<reference evidence="1 2" key="1">
    <citation type="submission" date="2018-12" db="EMBL/GenBank/DDBJ databases">
        <authorList>
            <consortium name="Pathogen Informatics"/>
        </authorList>
    </citation>
    <scope>NUCLEOTIDE SEQUENCE [LARGE SCALE GENOMIC DNA]</scope>
    <source>
        <strain evidence="1 2">NCTC13489</strain>
    </source>
</reference>
<dbReference type="KEGG" id="cant:NCTC13489_01362"/>
<protein>
    <submittedName>
        <fullName evidence="1">Uncharacterized protein</fullName>
    </submittedName>
</protein>
<dbReference type="AlphaFoldDB" id="A0A3S4YJN6"/>
<sequence>MKNFNIPILITSLFIIFQCKQNTGKLSVDKKVEVDNKQNDDGLLLVKDTTLFINSTQGEDVKLLLAANSNDSVIQSNMYGEMGKSSYEFVFNKFLKKASCITYRYEEPISINSNPIISNEKKEDLATSVEASKRLTAIFHSYQKVLNPAFALKTEKELNSKWFGKYTLTLNGDDDDWRNSKEIELNISSKSVTYLAKGFQLYQYFNLSAEEKNGDLTLHYQNSLDNTESWALSKTKNFGTLTLKGEDYKWSSPYLNMYFNDSKLINFKVVKAK</sequence>
<gene>
    <name evidence="1" type="ORF">NCTC13489_01362</name>
</gene>
<dbReference type="EMBL" id="LR134441">
    <property type="protein sequence ID" value="VEH99162.1"/>
    <property type="molecule type" value="Genomic_DNA"/>
</dbReference>
<evidence type="ECO:0000313" key="2">
    <source>
        <dbReference type="Proteomes" id="UP000270036"/>
    </source>
</evidence>
<evidence type="ECO:0000313" key="1">
    <source>
        <dbReference type="EMBL" id="VEH99162.1"/>
    </source>
</evidence>
<dbReference type="RefSeq" id="WP_126337140.1">
    <property type="nucleotide sequence ID" value="NZ_FOIX01000004.1"/>
</dbReference>
<dbReference type="Proteomes" id="UP000270036">
    <property type="component" value="Chromosome"/>
</dbReference>
<name>A0A3S4YJN6_9FLAO</name>
<accession>A0A3S4YJN6</accession>
<dbReference type="OrthoDB" id="1244848at2"/>
<proteinExistence type="predicted"/>